<accession>A0ABY6MKG5</accession>
<dbReference type="Gene3D" id="3.90.550.10">
    <property type="entry name" value="Spore Coat Polysaccharide Biosynthesis Protein SpsA, Chain A"/>
    <property type="match status" value="1"/>
</dbReference>
<name>A0ABY6MKG5_9BACT</name>
<dbReference type="InterPro" id="IPR001173">
    <property type="entry name" value="Glyco_trans_2-like"/>
</dbReference>
<protein>
    <submittedName>
        <fullName evidence="2">Glycosyltransferase family 2 protein</fullName>
    </submittedName>
</protein>
<dbReference type="CDD" id="cd00761">
    <property type="entry name" value="Glyco_tranf_GTA_type"/>
    <property type="match status" value="1"/>
</dbReference>
<organism evidence="2 3">
    <name type="scientific">Algoriphagus halophytocola</name>
    <dbReference type="NCBI Taxonomy" id="2991499"/>
    <lineage>
        <taxon>Bacteria</taxon>
        <taxon>Pseudomonadati</taxon>
        <taxon>Bacteroidota</taxon>
        <taxon>Cytophagia</taxon>
        <taxon>Cytophagales</taxon>
        <taxon>Cyclobacteriaceae</taxon>
        <taxon>Algoriphagus</taxon>
    </lineage>
</organism>
<feature type="domain" description="Glycosyltransferase 2-like" evidence="1">
    <location>
        <begin position="4"/>
        <end position="126"/>
    </location>
</feature>
<dbReference type="SUPFAM" id="SSF53448">
    <property type="entry name" value="Nucleotide-diphospho-sugar transferases"/>
    <property type="match status" value="1"/>
</dbReference>
<dbReference type="InterPro" id="IPR029044">
    <property type="entry name" value="Nucleotide-diphossugar_trans"/>
</dbReference>
<dbReference type="EMBL" id="CP110226">
    <property type="protein sequence ID" value="UZD22897.1"/>
    <property type="molecule type" value="Genomic_DNA"/>
</dbReference>
<dbReference type="Proteomes" id="UP001163156">
    <property type="component" value="Chromosome"/>
</dbReference>
<dbReference type="PANTHER" id="PTHR43685:SF11">
    <property type="entry name" value="GLYCOSYLTRANSFERASE TAGX-RELATED"/>
    <property type="match status" value="1"/>
</dbReference>
<evidence type="ECO:0000313" key="2">
    <source>
        <dbReference type="EMBL" id="UZD22897.1"/>
    </source>
</evidence>
<proteinExistence type="predicted"/>
<evidence type="ECO:0000313" key="3">
    <source>
        <dbReference type="Proteomes" id="UP001163156"/>
    </source>
</evidence>
<evidence type="ECO:0000259" key="1">
    <source>
        <dbReference type="Pfam" id="PF00535"/>
    </source>
</evidence>
<dbReference type="InterPro" id="IPR050834">
    <property type="entry name" value="Glycosyltransf_2"/>
</dbReference>
<dbReference type="Pfam" id="PF00535">
    <property type="entry name" value="Glycos_transf_2"/>
    <property type="match status" value="1"/>
</dbReference>
<dbReference type="PANTHER" id="PTHR43685">
    <property type="entry name" value="GLYCOSYLTRANSFERASE"/>
    <property type="match status" value="1"/>
</dbReference>
<keyword evidence="3" id="KW-1185">Reference proteome</keyword>
<reference evidence="2" key="1">
    <citation type="submission" date="2022-10" db="EMBL/GenBank/DDBJ databases">
        <title>Algoriphagus sp. a novel bacteria isolate from halophytes salicornia europaea.</title>
        <authorList>
            <person name="Peng Y."/>
            <person name="Jiang L."/>
            <person name="Lee J."/>
        </authorList>
    </citation>
    <scope>NUCLEOTIDE SEQUENCE</scope>
    <source>
        <strain evidence="2">TR-M5</strain>
    </source>
</reference>
<dbReference type="RefSeq" id="WP_264809423.1">
    <property type="nucleotide sequence ID" value="NZ_CP110226.1"/>
</dbReference>
<gene>
    <name evidence="2" type="ORF">OM944_00080</name>
</gene>
<sequence>MKVSIVIPSYNYAGFLGNALDSVMAQTWKDWEVWIIDDGSTDQTQEVVQQYLQQDHRVHYHYQQNMGLSHARNKGLSLCTGAFVQFLDADDLLSEEKLRLQVKHLKENPEVSISYCQSWYFHSNTPEQLFEDLELKNISTLPIMDCKGVELVRSLIKRNFTTVSSPLIRRDVLHANLKFPESVSNSEDWYFWLLCALQGDQIQYLSATQAYTKIRVHGGSMSQQKLNMYYGELQLRQWLKSQLAQADILPKDKERLILLNQAYEEKLFEHTMLTGPLWNFKHLKKMYQLSNFPRVIKYHKLARRHQRFSTNPTFRKTNTP</sequence>